<feature type="signal peptide" evidence="4">
    <location>
        <begin position="1"/>
        <end position="16"/>
    </location>
</feature>
<proteinExistence type="predicted"/>
<evidence type="ECO:0000256" key="4">
    <source>
        <dbReference type="SAM" id="SignalP"/>
    </source>
</evidence>
<dbReference type="AlphaFoldDB" id="A0A1V9Z082"/>
<dbReference type="Gene3D" id="1.10.1280.10">
    <property type="entry name" value="Di-copper center containing domain from catechol oxidase"/>
    <property type="match status" value="1"/>
</dbReference>
<evidence type="ECO:0000313" key="6">
    <source>
        <dbReference type="EMBL" id="OQR91333.1"/>
    </source>
</evidence>
<dbReference type="STRING" id="1202772.A0A1V9Z082"/>
<protein>
    <recommendedName>
        <fullName evidence="5">Tyrosinase copper-binding domain-containing protein</fullName>
    </recommendedName>
</protein>
<feature type="non-terminal residue" evidence="6">
    <location>
        <position position="381"/>
    </location>
</feature>
<evidence type="ECO:0000256" key="1">
    <source>
        <dbReference type="ARBA" id="ARBA00022723"/>
    </source>
</evidence>
<name>A0A1V9Z082_ACHHY</name>
<keyword evidence="2" id="KW-0186">Copper</keyword>
<feature type="chain" id="PRO_5012619131" description="Tyrosinase copper-binding domain-containing protein" evidence="4">
    <location>
        <begin position="17"/>
        <end position="381"/>
    </location>
</feature>
<dbReference type="InterPro" id="IPR050316">
    <property type="entry name" value="Tyrosinase/Hemocyanin"/>
</dbReference>
<dbReference type="InterPro" id="IPR002227">
    <property type="entry name" value="Tyrosinase_Cu-bd"/>
</dbReference>
<dbReference type="PROSITE" id="PS00497">
    <property type="entry name" value="TYROSINASE_1"/>
    <property type="match status" value="1"/>
</dbReference>
<feature type="domain" description="Tyrosinase copper-binding" evidence="5">
    <location>
        <begin position="252"/>
        <end position="269"/>
    </location>
</feature>
<gene>
    <name evidence="6" type="ORF">ACHHYP_04803</name>
</gene>
<keyword evidence="4" id="KW-0732">Signal</keyword>
<dbReference type="Proteomes" id="UP000243579">
    <property type="component" value="Unassembled WGS sequence"/>
</dbReference>
<feature type="region of interest" description="Disordered" evidence="3">
    <location>
        <begin position="176"/>
        <end position="203"/>
    </location>
</feature>
<dbReference type="SUPFAM" id="SSF48056">
    <property type="entry name" value="Di-copper centre-containing domain"/>
    <property type="match status" value="1"/>
</dbReference>
<keyword evidence="7" id="KW-1185">Reference proteome</keyword>
<dbReference type="EMBL" id="JNBR01000541">
    <property type="protein sequence ID" value="OQR91333.1"/>
    <property type="molecule type" value="Genomic_DNA"/>
</dbReference>
<feature type="compositionally biased region" description="Pro residues" evidence="3">
    <location>
        <begin position="103"/>
        <end position="117"/>
    </location>
</feature>
<keyword evidence="1" id="KW-0479">Metal-binding</keyword>
<accession>A0A1V9Z082</accession>
<organism evidence="6 7">
    <name type="scientific">Achlya hypogyna</name>
    <name type="common">Oomycete</name>
    <name type="synonym">Protoachlya hypogyna</name>
    <dbReference type="NCBI Taxonomy" id="1202772"/>
    <lineage>
        <taxon>Eukaryota</taxon>
        <taxon>Sar</taxon>
        <taxon>Stramenopiles</taxon>
        <taxon>Oomycota</taxon>
        <taxon>Saprolegniomycetes</taxon>
        <taxon>Saprolegniales</taxon>
        <taxon>Achlyaceae</taxon>
        <taxon>Achlya</taxon>
    </lineage>
</organism>
<dbReference type="PANTHER" id="PTHR11474:SF126">
    <property type="entry name" value="TYROSINASE-LIKE PROTEIN TYR-1-RELATED"/>
    <property type="match status" value="1"/>
</dbReference>
<evidence type="ECO:0000256" key="2">
    <source>
        <dbReference type="ARBA" id="ARBA00023008"/>
    </source>
</evidence>
<reference evidence="6 7" key="1">
    <citation type="journal article" date="2014" name="Genome Biol. Evol.">
        <title>The secreted proteins of Achlya hypogyna and Thraustotheca clavata identify the ancestral oomycete secretome and reveal gene acquisitions by horizontal gene transfer.</title>
        <authorList>
            <person name="Misner I."/>
            <person name="Blouin N."/>
            <person name="Leonard G."/>
            <person name="Richards T.A."/>
            <person name="Lane C.E."/>
        </authorList>
    </citation>
    <scope>NUCLEOTIDE SEQUENCE [LARGE SCALE GENOMIC DNA]</scope>
    <source>
        <strain evidence="6 7">ATCC 48635</strain>
    </source>
</reference>
<comment type="caution">
    <text evidence="6">The sequence shown here is derived from an EMBL/GenBank/DDBJ whole genome shotgun (WGS) entry which is preliminary data.</text>
</comment>
<sequence>MKVSLVLAGLFATSDASLWEATQTKPQPSSSSCSTLEGSTYYSGSDVGYTFRFSVAGCCADCDANRACERFTSYFGWCMMHGKDATRYTGVWGATSGSRVNPKPTPPPMPVPTPAPTQAPTKAPTRAPTVIPTAAPTTLPPAPTTLPPAPTTVAPAPTTLPPAPTTVAPAPTTVVPAPTTDTPAPTTVTPAPTTLAPTTAPPACARTRRSWDSYSAAEKATYKKAIETAMNKGYYETFAKIHRNQMTWYEAHGTCVFFYWHRRFLLGFENMLRSLGSEFACVTIPYFDYVQDSVAFRAGTCKSVSSCSSIARELAGFQTSYEWKRGNWASAKFTPDMSHVNIKQTVLPADQSTTLAGMSKEVEGRVHNSVHNLLGGDMVTA</sequence>
<evidence type="ECO:0000313" key="7">
    <source>
        <dbReference type="Proteomes" id="UP000243579"/>
    </source>
</evidence>
<dbReference type="GO" id="GO:0016491">
    <property type="term" value="F:oxidoreductase activity"/>
    <property type="evidence" value="ECO:0007669"/>
    <property type="project" value="InterPro"/>
</dbReference>
<evidence type="ECO:0000256" key="3">
    <source>
        <dbReference type="SAM" id="MobiDB-lite"/>
    </source>
</evidence>
<dbReference type="PANTHER" id="PTHR11474">
    <property type="entry name" value="TYROSINASE FAMILY MEMBER"/>
    <property type="match status" value="1"/>
</dbReference>
<dbReference type="OrthoDB" id="6132182at2759"/>
<dbReference type="InterPro" id="IPR008922">
    <property type="entry name" value="Di-copper_centre_dom_sf"/>
</dbReference>
<dbReference type="Pfam" id="PF00264">
    <property type="entry name" value="Tyrosinase"/>
    <property type="match status" value="1"/>
</dbReference>
<evidence type="ECO:0000259" key="5">
    <source>
        <dbReference type="PROSITE" id="PS00497"/>
    </source>
</evidence>
<feature type="region of interest" description="Disordered" evidence="3">
    <location>
        <begin position="96"/>
        <end position="126"/>
    </location>
</feature>
<dbReference type="GO" id="GO:0046872">
    <property type="term" value="F:metal ion binding"/>
    <property type="evidence" value="ECO:0007669"/>
    <property type="project" value="UniProtKB-KW"/>
</dbReference>